<dbReference type="Proteomes" id="UP001154078">
    <property type="component" value="Chromosome 11"/>
</dbReference>
<feature type="domain" description="ZAD" evidence="2">
    <location>
        <begin position="98"/>
        <end position="166"/>
    </location>
</feature>
<sequence length="769" mass="86999">MEENKITCRLCLGEEFQQNSVPLTQEFPFKNRYTPSSGSKTQLIHIIRKCFDFMDMTQMIYPTPCICCKCYNALNQFLSLKYKLIQSELESNKTGPLKCRACGDSKLFRNFFEGSNLHYFYLNMVHKYFNPRMKLISLCTECCKLIKDSILFNNQCYTTAKKINIFINTFHVEKGFNKLNEVRHHFSRIVWHLNKSTNVENTFGANSTNIGNSTRLTTSSVPQWHLNESTNVGYGGNSTYIGNSTANSSVPNWHLNGSTNVGSSYGANGTANSSVPNWRSNESTNVGYSGNSTTNSSVPNWHFNESTNVGSTFGDNSANIGNSTGVSNNSTISGNGRQNTQIGIINLTEINIINNNNTNDDNSQGLNGTVESTTTNVVTKESTNKATKKQLKSQENFILKLLKKNYGSYEIKRPKDSEKLEKPQENMVIDFTEDEPPENVENVSENSNDSNVTLTEIPVEFKEVTNSKKIGKDKTKVEKRHWNDYYYNCLLGTMKLFYFEFDHSGRPLNADWNKISKAFHIPFTALGIKFDVKKGWSRLTKMSMDFLSNGKVKNSSQKSLLKKVIDYTNLVVPESSKVVNVVRTLEVLSSEEDRTMDVPGNSPNVNNNHENNEDTSEGIKAVEVLPIKEEEKNINVTESCSNINNNDDFYQTITINDDSSDTDIEPYENTNNKIVIKKEPTKRKSLDLDTLREEINIEELLKSDGHVGLEDILKLETVREEINIEELIKSDGHVGLEDILKLSNQEKKARIKDEETVDYKIVSDVIILD</sequence>
<proteinExistence type="predicted"/>
<feature type="domain" description="ZAD" evidence="2">
    <location>
        <begin position="7"/>
        <end position="94"/>
    </location>
</feature>
<dbReference type="GO" id="GO:0005634">
    <property type="term" value="C:nucleus"/>
    <property type="evidence" value="ECO:0007669"/>
    <property type="project" value="InterPro"/>
</dbReference>
<evidence type="ECO:0000256" key="1">
    <source>
        <dbReference type="SAM" id="MobiDB-lite"/>
    </source>
</evidence>
<protein>
    <recommendedName>
        <fullName evidence="2">ZAD domain-containing protein</fullName>
    </recommendedName>
</protein>
<dbReference type="EMBL" id="OV121142">
    <property type="protein sequence ID" value="CAH0549565.1"/>
    <property type="molecule type" value="Genomic_DNA"/>
</dbReference>
<evidence type="ECO:0000259" key="2">
    <source>
        <dbReference type="SMART" id="SM00868"/>
    </source>
</evidence>
<dbReference type="AlphaFoldDB" id="A0A9P0FDA1"/>
<keyword evidence="4" id="KW-1185">Reference proteome</keyword>
<feature type="region of interest" description="Disordered" evidence="1">
    <location>
        <begin position="593"/>
        <end position="616"/>
    </location>
</feature>
<dbReference type="GO" id="GO:0008270">
    <property type="term" value="F:zinc ion binding"/>
    <property type="evidence" value="ECO:0007669"/>
    <property type="project" value="InterPro"/>
</dbReference>
<reference evidence="3" key="1">
    <citation type="submission" date="2021-12" db="EMBL/GenBank/DDBJ databases">
        <authorList>
            <person name="King R."/>
        </authorList>
    </citation>
    <scope>NUCLEOTIDE SEQUENCE</scope>
</reference>
<evidence type="ECO:0000313" key="4">
    <source>
        <dbReference type="Proteomes" id="UP001154078"/>
    </source>
</evidence>
<gene>
    <name evidence="3" type="ORF">MELIAE_LOCUS2674</name>
</gene>
<name>A0A9P0FDA1_BRAAE</name>
<dbReference type="SMART" id="SM00868">
    <property type="entry name" value="zf-AD"/>
    <property type="match status" value="2"/>
</dbReference>
<dbReference type="InterPro" id="IPR012934">
    <property type="entry name" value="Znf_AD"/>
</dbReference>
<accession>A0A9P0FDA1</accession>
<organism evidence="3 4">
    <name type="scientific">Brassicogethes aeneus</name>
    <name type="common">Rape pollen beetle</name>
    <name type="synonym">Meligethes aeneus</name>
    <dbReference type="NCBI Taxonomy" id="1431903"/>
    <lineage>
        <taxon>Eukaryota</taxon>
        <taxon>Metazoa</taxon>
        <taxon>Ecdysozoa</taxon>
        <taxon>Arthropoda</taxon>
        <taxon>Hexapoda</taxon>
        <taxon>Insecta</taxon>
        <taxon>Pterygota</taxon>
        <taxon>Neoptera</taxon>
        <taxon>Endopterygota</taxon>
        <taxon>Coleoptera</taxon>
        <taxon>Polyphaga</taxon>
        <taxon>Cucujiformia</taxon>
        <taxon>Nitidulidae</taxon>
        <taxon>Meligethinae</taxon>
        <taxon>Brassicogethes</taxon>
    </lineage>
</organism>
<evidence type="ECO:0000313" key="3">
    <source>
        <dbReference type="EMBL" id="CAH0549565.1"/>
    </source>
</evidence>